<protein>
    <recommendedName>
        <fullName evidence="6">C2H2-type domain-containing protein</fullName>
    </recommendedName>
</protein>
<evidence type="ECO:0000259" key="6">
    <source>
        <dbReference type="PROSITE" id="PS50157"/>
    </source>
</evidence>
<keyword evidence="4" id="KW-0862">Zinc</keyword>
<dbReference type="SUPFAM" id="SSF57667">
    <property type="entry name" value="beta-beta-alpha zinc fingers"/>
    <property type="match status" value="2"/>
</dbReference>
<dbReference type="GO" id="GO:0005634">
    <property type="term" value="C:nucleus"/>
    <property type="evidence" value="ECO:0007669"/>
    <property type="project" value="TreeGrafter"/>
</dbReference>
<sequence>MNNFVLKLKYKLAKLLKGGLVNENSNFREIKRCPSKRRQKESFKSKKNFLKNGQQLLLIVQEENGDRKKIIVSIEQNVSNEGNIRNNGTDNLIDNDSQNTEFDNSNIDYIIPLDLEVQELDTSFLQCESFIDYRTSRKNQPISRDVKIIMKEILEENRSIFSREDFLKPSFRNNFHKSDATDTVSLDLLEEEVDEIVVKQEELFIKDELFDRNSFQKSDATDMLSLDLVEEVVDNTVANQEELFINDELFYSKRILDVLPTQDTDKAEKSTKKKDIRISLNKCNNSFNEFVKQAADSINYDTVECPSDELRISHLERCHPKPWYIICPNCDFRTNRLNVYTMHVEMVHSNSDRWKSRLVRVNATPLKTIYKCEFCDHSTLSKLNLDSHVKSVHVNRREFKCHLCEFSAKRISNLTSHLKCVHLEQISHNCNFCDYATVRRYRLKEHIETVHNSAKKFKCELCDYMSNVKRYLLKHQEVHMKKNKSKKKKTPS</sequence>
<keyword evidence="8" id="KW-1185">Reference proteome</keyword>
<feature type="domain" description="C2H2-type" evidence="6">
    <location>
        <begin position="399"/>
        <end position="427"/>
    </location>
</feature>
<feature type="domain" description="C2H2-type" evidence="6">
    <location>
        <begin position="457"/>
        <end position="484"/>
    </location>
</feature>
<reference evidence="7 8" key="1">
    <citation type="submission" date="2023-03" db="EMBL/GenBank/DDBJ databases">
        <title>Genome insight into feeding habits of ladybird beetles.</title>
        <authorList>
            <person name="Li H.-S."/>
            <person name="Huang Y.-H."/>
            <person name="Pang H."/>
        </authorList>
    </citation>
    <scope>NUCLEOTIDE SEQUENCE [LARGE SCALE GENOMIC DNA]</scope>
    <source>
        <strain evidence="7">SYSU_2023b</strain>
        <tissue evidence="7">Whole body</tissue>
    </source>
</reference>
<feature type="domain" description="C2H2-type" evidence="6">
    <location>
        <begin position="428"/>
        <end position="456"/>
    </location>
</feature>
<organism evidence="7 8">
    <name type="scientific">Henosepilachna vigintioctopunctata</name>
    <dbReference type="NCBI Taxonomy" id="420089"/>
    <lineage>
        <taxon>Eukaryota</taxon>
        <taxon>Metazoa</taxon>
        <taxon>Ecdysozoa</taxon>
        <taxon>Arthropoda</taxon>
        <taxon>Hexapoda</taxon>
        <taxon>Insecta</taxon>
        <taxon>Pterygota</taxon>
        <taxon>Neoptera</taxon>
        <taxon>Endopterygota</taxon>
        <taxon>Coleoptera</taxon>
        <taxon>Polyphaga</taxon>
        <taxon>Cucujiformia</taxon>
        <taxon>Coccinelloidea</taxon>
        <taxon>Coccinellidae</taxon>
        <taxon>Epilachninae</taxon>
        <taxon>Epilachnini</taxon>
        <taxon>Henosepilachna</taxon>
    </lineage>
</organism>
<feature type="domain" description="C2H2-type" evidence="6">
    <location>
        <begin position="370"/>
        <end position="398"/>
    </location>
</feature>
<accession>A0AAW1V7L1</accession>
<dbReference type="SMART" id="SM00355">
    <property type="entry name" value="ZnF_C2H2"/>
    <property type="match status" value="5"/>
</dbReference>
<evidence type="ECO:0000256" key="5">
    <source>
        <dbReference type="PROSITE-ProRule" id="PRU00042"/>
    </source>
</evidence>
<dbReference type="PANTHER" id="PTHR24403:SF67">
    <property type="entry name" value="FI01116P-RELATED"/>
    <property type="match status" value="1"/>
</dbReference>
<dbReference type="PANTHER" id="PTHR24403">
    <property type="entry name" value="ZINC FINGER PROTEIN"/>
    <property type="match status" value="1"/>
</dbReference>
<keyword evidence="3 5" id="KW-0863">Zinc-finger</keyword>
<keyword evidence="2" id="KW-0677">Repeat</keyword>
<dbReference type="InterPro" id="IPR050688">
    <property type="entry name" value="Zinc_finger/UBP_domain"/>
</dbReference>
<evidence type="ECO:0000313" key="8">
    <source>
        <dbReference type="Proteomes" id="UP001431783"/>
    </source>
</evidence>
<dbReference type="Gene3D" id="3.30.160.60">
    <property type="entry name" value="Classic Zinc Finger"/>
    <property type="match status" value="2"/>
</dbReference>
<dbReference type="GO" id="GO:0008270">
    <property type="term" value="F:zinc ion binding"/>
    <property type="evidence" value="ECO:0007669"/>
    <property type="project" value="UniProtKB-KW"/>
</dbReference>
<evidence type="ECO:0000313" key="7">
    <source>
        <dbReference type="EMBL" id="KAK9891289.1"/>
    </source>
</evidence>
<comment type="caution">
    <text evidence="7">The sequence shown here is derived from an EMBL/GenBank/DDBJ whole genome shotgun (WGS) entry which is preliminary data.</text>
</comment>
<evidence type="ECO:0000256" key="2">
    <source>
        <dbReference type="ARBA" id="ARBA00022737"/>
    </source>
</evidence>
<dbReference type="InterPro" id="IPR013087">
    <property type="entry name" value="Znf_C2H2_type"/>
</dbReference>
<evidence type="ECO:0000256" key="3">
    <source>
        <dbReference type="ARBA" id="ARBA00022771"/>
    </source>
</evidence>
<dbReference type="GO" id="GO:0045944">
    <property type="term" value="P:positive regulation of transcription by RNA polymerase II"/>
    <property type="evidence" value="ECO:0007669"/>
    <property type="project" value="TreeGrafter"/>
</dbReference>
<keyword evidence="1" id="KW-0479">Metal-binding</keyword>
<evidence type="ECO:0000256" key="4">
    <source>
        <dbReference type="ARBA" id="ARBA00022833"/>
    </source>
</evidence>
<dbReference type="Proteomes" id="UP001431783">
    <property type="component" value="Unassembled WGS sequence"/>
</dbReference>
<gene>
    <name evidence="7" type="ORF">WA026_013599</name>
</gene>
<dbReference type="PROSITE" id="PS50157">
    <property type="entry name" value="ZINC_FINGER_C2H2_2"/>
    <property type="match status" value="4"/>
</dbReference>
<dbReference type="InterPro" id="IPR036236">
    <property type="entry name" value="Znf_C2H2_sf"/>
</dbReference>
<dbReference type="AlphaFoldDB" id="A0AAW1V7L1"/>
<evidence type="ECO:0000256" key="1">
    <source>
        <dbReference type="ARBA" id="ARBA00022723"/>
    </source>
</evidence>
<name>A0AAW1V7L1_9CUCU</name>
<proteinExistence type="predicted"/>
<dbReference type="EMBL" id="JARQZJ010000127">
    <property type="protein sequence ID" value="KAK9891289.1"/>
    <property type="molecule type" value="Genomic_DNA"/>
</dbReference>